<dbReference type="RefSeq" id="WP_199468578.1">
    <property type="nucleotide sequence ID" value="NZ_JAEMNX010000011.1"/>
</dbReference>
<dbReference type="InterPro" id="IPR000595">
    <property type="entry name" value="cNMP-bd_dom"/>
</dbReference>
<dbReference type="AlphaFoldDB" id="A0A934JL67"/>
<dbReference type="InterPro" id="IPR018490">
    <property type="entry name" value="cNMP-bd_dom_sf"/>
</dbReference>
<dbReference type="PROSITE" id="PS50042">
    <property type="entry name" value="CNMP_BINDING_3"/>
    <property type="match status" value="1"/>
</dbReference>
<reference evidence="2" key="1">
    <citation type="submission" date="2020-12" db="EMBL/GenBank/DDBJ databases">
        <title>Marinomonas arctica sp. nov., a psychrotolerant bacterium isolated from the Arctic.</title>
        <authorList>
            <person name="Zhang Y."/>
        </authorList>
    </citation>
    <scope>NUCLEOTIDE SEQUENCE</scope>
    <source>
        <strain evidence="2">C1424</strain>
    </source>
</reference>
<gene>
    <name evidence="2" type="ORF">I8J31_10830</name>
</gene>
<evidence type="ECO:0000313" key="2">
    <source>
        <dbReference type="EMBL" id="MBJ7538170.1"/>
    </source>
</evidence>
<sequence>MNTVLVSEAEYDISPQELRKGSVFGALSDKAIHYLLAEGTIHKVITGDDVFHYGDKGDNFYIVLHGSLDFFKQHNKKTSHTRVVNFGEAVGFVAMIALHDRVGTAVALEDSLLLEVSSNLFSDFHDAFPFDFGIFLLNLSRDMARTITALGDVIVEAKVKNE</sequence>
<accession>A0A934JL67</accession>
<feature type="domain" description="Cyclic nucleotide-binding" evidence="1">
    <location>
        <begin position="23"/>
        <end position="121"/>
    </location>
</feature>
<evidence type="ECO:0000259" key="1">
    <source>
        <dbReference type="PROSITE" id="PS50042"/>
    </source>
</evidence>
<dbReference type="SUPFAM" id="SSF51206">
    <property type="entry name" value="cAMP-binding domain-like"/>
    <property type="match status" value="1"/>
</dbReference>
<dbReference type="CDD" id="cd00038">
    <property type="entry name" value="CAP_ED"/>
    <property type="match status" value="1"/>
</dbReference>
<organism evidence="2 3">
    <name type="scientific">Marinomonas transparens</name>
    <dbReference type="NCBI Taxonomy" id="2795388"/>
    <lineage>
        <taxon>Bacteria</taxon>
        <taxon>Pseudomonadati</taxon>
        <taxon>Pseudomonadota</taxon>
        <taxon>Gammaproteobacteria</taxon>
        <taxon>Oceanospirillales</taxon>
        <taxon>Oceanospirillaceae</taxon>
        <taxon>Marinomonas</taxon>
    </lineage>
</organism>
<keyword evidence="3" id="KW-1185">Reference proteome</keyword>
<evidence type="ECO:0000313" key="3">
    <source>
        <dbReference type="Proteomes" id="UP000628710"/>
    </source>
</evidence>
<dbReference type="SMART" id="SM00100">
    <property type="entry name" value="cNMP"/>
    <property type="match status" value="1"/>
</dbReference>
<name>A0A934JL67_9GAMM</name>
<dbReference type="Gene3D" id="2.60.120.10">
    <property type="entry name" value="Jelly Rolls"/>
    <property type="match status" value="1"/>
</dbReference>
<dbReference type="EMBL" id="JAEMNX010000011">
    <property type="protein sequence ID" value="MBJ7538170.1"/>
    <property type="molecule type" value="Genomic_DNA"/>
</dbReference>
<proteinExistence type="predicted"/>
<dbReference type="Pfam" id="PF00027">
    <property type="entry name" value="cNMP_binding"/>
    <property type="match status" value="1"/>
</dbReference>
<dbReference type="InterPro" id="IPR014710">
    <property type="entry name" value="RmlC-like_jellyroll"/>
</dbReference>
<protein>
    <submittedName>
        <fullName evidence="2">Cyclic nucleotide-binding domain-containing protein</fullName>
    </submittedName>
</protein>
<comment type="caution">
    <text evidence="2">The sequence shown here is derived from an EMBL/GenBank/DDBJ whole genome shotgun (WGS) entry which is preliminary data.</text>
</comment>
<dbReference type="Proteomes" id="UP000628710">
    <property type="component" value="Unassembled WGS sequence"/>
</dbReference>